<feature type="signal peptide" evidence="2">
    <location>
        <begin position="1"/>
        <end position="29"/>
    </location>
</feature>
<dbReference type="InterPro" id="IPR029058">
    <property type="entry name" value="AB_hydrolase_fold"/>
</dbReference>
<comment type="caution">
    <text evidence="4">The sequence shown here is derived from an EMBL/GenBank/DDBJ whole genome shotgun (WGS) entry which is preliminary data.</text>
</comment>
<proteinExistence type="predicted"/>
<feature type="compositionally biased region" description="Acidic residues" evidence="1">
    <location>
        <begin position="309"/>
        <end position="319"/>
    </location>
</feature>
<evidence type="ECO:0000313" key="5">
    <source>
        <dbReference type="Proteomes" id="UP000465304"/>
    </source>
</evidence>
<evidence type="ECO:0000259" key="3">
    <source>
        <dbReference type="Pfam" id="PF08237"/>
    </source>
</evidence>
<reference evidence="4 5" key="1">
    <citation type="journal article" date="2019" name="Emerg. Microbes Infect.">
        <title>Comprehensive subspecies identification of 175 nontuberculous mycobacteria species based on 7547 genomic profiles.</title>
        <authorList>
            <person name="Matsumoto Y."/>
            <person name="Kinjo T."/>
            <person name="Motooka D."/>
            <person name="Nabeya D."/>
            <person name="Jung N."/>
            <person name="Uechi K."/>
            <person name="Horii T."/>
            <person name="Iida T."/>
            <person name="Fujita J."/>
            <person name="Nakamura S."/>
        </authorList>
    </citation>
    <scope>NUCLEOTIDE SEQUENCE [LARGE SCALE GENOMIC DNA]</scope>
    <source>
        <strain evidence="4 5">JCM 30996</strain>
    </source>
</reference>
<dbReference type="RefSeq" id="WP_163887476.1">
    <property type="nucleotide sequence ID" value="NZ_BLLB01000002.1"/>
</dbReference>
<dbReference type="AlphaFoldDB" id="A0A7I9ZI39"/>
<evidence type="ECO:0000313" key="4">
    <source>
        <dbReference type="EMBL" id="GFH00506.1"/>
    </source>
</evidence>
<keyword evidence="5" id="KW-1185">Reference proteome</keyword>
<organism evidence="4 5">
    <name type="scientific">Mycolicibacterium hippocampi</name>
    <dbReference type="NCBI Taxonomy" id="659824"/>
    <lineage>
        <taxon>Bacteria</taxon>
        <taxon>Bacillati</taxon>
        <taxon>Actinomycetota</taxon>
        <taxon>Actinomycetes</taxon>
        <taxon>Mycobacteriales</taxon>
        <taxon>Mycobacteriaceae</taxon>
        <taxon>Mycolicibacterium</taxon>
    </lineage>
</organism>
<dbReference type="Proteomes" id="UP000465304">
    <property type="component" value="Unassembled WGS sequence"/>
</dbReference>
<feature type="domain" description="PE-PPE" evidence="3">
    <location>
        <begin position="71"/>
        <end position="247"/>
    </location>
</feature>
<dbReference type="SUPFAM" id="SSF53474">
    <property type="entry name" value="alpha/beta-Hydrolases"/>
    <property type="match status" value="1"/>
</dbReference>
<dbReference type="EMBL" id="BLLB01000002">
    <property type="protein sequence ID" value="GFH00506.1"/>
    <property type="molecule type" value="Genomic_DNA"/>
</dbReference>
<keyword evidence="2" id="KW-0732">Signal</keyword>
<evidence type="ECO:0000256" key="1">
    <source>
        <dbReference type="SAM" id="MobiDB-lite"/>
    </source>
</evidence>
<dbReference type="InterPro" id="IPR013228">
    <property type="entry name" value="PE-PPE_C"/>
</dbReference>
<sequence length="372" mass="40719">MNGTARRALATVVAMPAAMVMSYAPSASAATVLAVEGTLQPSRTTQKAFSGAFCAQNTCRSINNARTPFDVRPGSRQLQAAIDSTPGDVILMGFSLGAASIYDRMREWEESPELAPDPQRVRLIVTFGNPENKYGGEDRNNSYAGLPQFQPYQHLDVTMQYDSVADRATRWGWYSAINTAFSRHFDYFTPTDINDPDNLIHRDADGTTYMLIKADVLPMLKWMDWFTPDERMAELDAKYRPLVEQDYDRPEYVEQGAGADWGNGNPPPAIAADDLQKVPDEIPSEEPALAAESSPLERSAPTRRLAAEEQQEDDDDPEADLPVPADTLGDRDDPERPDRAKSAVDSDDDESDDAGKAADDESGDDGAASDAA</sequence>
<feature type="chain" id="PRO_5029734035" description="PE-PPE domain-containing protein" evidence="2">
    <location>
        <begin position="30"/>
        <end position="372"/>
    </location>
</feature>
<dbReference type="Gene3D" id="3.40.50.1820">
    <property type="entry name" value="alpha/beta hydrolase"/>
    <property type="match status" value="1"/>
</dbReference>
<name>A0A7I9ZI39_9MYCO</name>
<evidence type="ECO:0000256" key="2">
    <source>
        <dbReference type="SAM" id="SignalP"/>
    </source>
</evidence>
<gene>
    <name evidence="4" type="ORF">MHIP_09890</name>
</gene>
<feature type="region of interest" description="Disordered" evidence="1">
    <location>
        <begin position="285"/>
        <end position="372"/>
    </location>
</feature>
<protein>
    <recommendedName>
        <fullName evidence="3">PE-PPE domain-containing protein</fullName>
    </recommendedName>
</protein>
<dbReference type="Pfam" id="PF08237">
    <property type="entry name" value="PE-PPE"/>
    <property type="match status" value="1"/>
</dbReference>
<accession>A0A7I9ZI39</accession>
<feature type="compositionally biased region" description="Basic and acidic residues" evidence="1">
    <location>
        <begin position="328"/>
        <end position="344"/>
    </location>
</feature>